<dbReference type="Proteomes" id="UP000244037">
    <property type="component" value="Unassembled WGS sequence"/>
</dbReference>
<reference evidence="2 3" key="1">
    <citation type="submission" date="2018-04" db="EMBL/GenBank/DDBJ databases">
        <title>Genomic Encyclopedia of Archaeal and Bacterial Type Strains, Phase II (KMG-II): from individual species to whole genera.</title>
        <authorList>
            <person name="Goeker M."/>
        </authorList>
    </citation>
    <scope>NUCLEOTIDE SEQUENCE [LARGE SCALE GENOMIC DNA]</scope>
    <source>
        <strain evidence="2 3">DSM 19783</strain>
    </source>
</reference>
<sequence>MRLTLTRTQKTEIGLLQRGIPYEFDMTKPAERAIAEDLRARNVATEIPDEAPAAAKKAMPKAAPDPDPAA</sequence>
<organism evidence="2 3">
    <name type="scientific">Rhodovulum kholense</name>
    <dbReference type="NCBI Taxonomy" id="453584"/>
    <lineage>
        <taxon>Bacteria</taxon>
        <taxon>Pseudomonadati</taxon>
        <taxon>Pseudomonadota</taxon>
        <taxon>Alphaproteobacteria</taxon>
        <taxon>Rhodobacterales</taxon>
        <taxon>Paracoccaceae</taxon>
        <taxon>Rhodovulum</taxon>
    </lineage>
</organism>
<feature type="region of interest" description="Disordered" evidence="1">
    <location>
        <begin position="47"/>
        <end position="70"/>
    </location>
</feature>
<keyword evidence="3" id="KW-1185">Reference proteome</keyword>
<feature type="compositionally biased region" description="Low complexity" evidence="1">
    <location>
        <begin position="50"/>
        <end position="62"/>
    </location>
</feature>
<dbReference type="EMBL" id="QAYC01000027">
    <property type="protein sequence ID" value="PTW39256.1"/>
    <property type="molecule type" value="Genomic_DNA"/>
</dbReference>
<dbReference type="AlphaFoldDB" id="A0A8E2VGN5"/>
<evidence type="ECO:0000256" key="1">
    <source>
        <dbReference type="SAM" id="MobiDB-lite"/>
    </source>
</evidence>
<gene>
    <name evidence="2" type="ORF">C8N38_12720</name>
</gene>
<dbReference type="RefSeq" id="WP_108028924.1">
    <property type="nucleotide sequence ID" value="NZ_QAYC01000027.1"/>
</dbReference>
<accession>A0A8E2VGN5</accession>
<comment type="caution">
    <text evidence="2">The sequence shown here is derived from an EMBL/GenBank/DDBJ whole genome shotgun (WGS) entry which is preliminary data.</text>
</comment>
<dbReference type="OrthoDB" id="1351037at28211"/>
<protein>
    <submittedName>
        <fullName evidence="2">Uncharacterized protein</fullName>
    </submittedName>
</protein>
<evidence type="ECO:0000313" key="2">
    <source>
        <dbReference type="EMBL" id="PTW39256.1"/>
    </source>
</evidence>
<name>A0A8E2VGN5_9RHOB</name>
<proteinExistence type="predicted"/>
<evidence type="ECO:0000313" key="3">
    <source>
        <dbReference type="Proteomes" id="UP000244037"/>
    </source>
</evidence>